<dbReference type="Gene3D" id="4.10.400.10">
    <property type="entry name" value="Low-density Lipoprotein Receptor"/>
    <property type="match status" value="1"/>
</dbReference>
<keyword evidence="5" id="KW-1185">Reference proteome</keyword>
<dbReference type="InterPro" id="IPR036055">
    <property type="entry name" value="LDL_receptor-like_sf"/>
</dbReference>
<dbReference type="InterPro" id="IPR002172">
    <property type="entry name" value="LDrepeatLR_classA_rpt"/>
</dbReference>
<dbReference type="AlphaFoldDB" id="A0AAE1FRA5"/>
<dbReference type="Pfam" id="PF02931">
    <property type="entry name" value="Neur_chan_LBD"/>
    <property type="match status" value="1"/>
</dbReference>
<dbReference type="InterPro" id="IPR023415">
    <property type="entry name" value="LDLR_class-A_CS"/>
</dbReference>
<evidence type="ECO:0000259" key="3">
    <source>
        <dbReference type="Pfam" id="PF02931"/>
    </source>
</evidence>
<dbReference type="Proteomes" id="UP001286313">
    <property type="component" value="Unassembled WGS sequence"/>
</dbReference>
<dbReference type="CDD" id="cd00112">
    <property type="entry name" value="LDLa"/>
    <property type="match status" value="1"/>
</dbReference>
<dbReference type="PROSITE" id="PS50068">
    <property type="entry name" value="LDLRA_2"/>
    <property type="match status" value="1"/>
</dbReference>
<dbReference type="InterPro" id="IPR036734">
    <property type="entry name" value="Neur_chan_lig-bd_sf"/>
</dbReference>
<proteinExistence type="predicted"/>
<feature type="disulfide bond" evidence="2">
    <location>
        <begin position="139"/>
        <end position="157"/>
    </location>
</feature>
<dbReference type="PROSITE" id="PS01209">
    <property type="entry name" value="LDLRA_1"/>
    <property type="match status" value="1"/>
</dbReference>
<evidence type="ECO:0000256" key="2">
    <source>
        <dbReference type="PROSITE-ProRule" id="PRU00124"/>
    </source>
</evidence>
<evidence type="ECO:0000256" key="1">
    <source>
        <dbReference type="ARBA" id="ARBA00023157"/>
    </source>
</evidence>
<dbReference type="SUPFAM" id="SSF63712">
    <property type="entry name" value="Nicotinic receptor ligand binding domain-like"/>
    <property type="match status" value="1"/>
</dbReference>
<keyword evidence="1 2" id="KW-1015">Disulfide bond</keyword>
<accession>A0AAE1FRA5</accession>
<comment type="caution">
    <text evidence="4">The sequence shown here is derived from an EMBL/GenBank/DDBJ whole genome shotgun (WGS) entry which is preliminary data.</text>
</comment>
<organism evidence="4 5">
    <name type="scientific">Petrolisthes cinctipes</name>
    <name type="common">Flat porcelain crab</name>
    <dbReference type="NCBI Taxonomy" id="88211"/>
    <lineage>
        <taxon>Eukaryota</taxon>
        <taxon>Metazoa</taxon>
        <taxon>Ecdysozoa</taxon>
        <taxon>Arthropoda</taxon>
        <taxon>Crustacea</taxon>
        <taxon>Multicrustacea</taxon>
        <taxon>Malacostraca</taxon>
        <taxon>Eumalacostraca</taxon>
        <taxon>Eucarida</taxon>
        <taxon>Decapoda</taxon>
        <taxon>Pleocyemata</taxon>
        <taxon>Anomura</taxon>
        <taxon>Galatheoidea</taxon>
        <taxon>Porcellanidae</taxon>
        <taxon>Petrolisthes</taxon>
    </lineage>
</organism>
<dbReference type="Pfam" id="PF00057">
    <property type="entry name" value="Ldl_recept_a"/>
    <property type="match status" value="1"/>
</dbReference>
<feature type="disulfide bond" evidence="2">
    <location>
        <begin position="151"/>
        <end position="166"/>
    </location>
</feature>
<feature type="domain" description="Neurotransmitter-gated ion-channel ligand-binding" evidence="3">
    <location>
        <begin position="170"/>
        <end position="271"/>
    </location>
</feature>
<comment type="caution">
    <text evidence="2">Lacks conserved residue(s) required for the propagation of feature annotation.</text>
</comment>
<dbReference type="SUPFAM" id="SSF57424">
    <property type="entry name" value="LDL receptor-like module"/>
    <property type="match status" value="1"/>
</dbReference>
<dbReference type="GO" id="GO:0016020">
    <property type="term" value="C:membrane"/>
    <property type="evidence" value="ECO:0007669"/>
    <property type="project" value="InterPro"/>
</dbReference>
<dbReference type="GO" id="GO:0005230">
    <property type="term" value="F:extracellular ligand-gated monoatomic ion channel activity"/>
    <property type="evidence" value="ECO:0007669"/>
    <property type="project" value="InterPro"/>
</dbReference>
<name>A0AAE1FRA5_PETCI</name>
<sequence length="306" mass="34586">MGGGYTFSQSLNAVVADLRLYNRTLTNSEALDFVSCKETHLDPQPLVRGLCDESLFDTTYLVLGESGEKPVFRGFSNSQLQWTGTTWTLTYLPENNVKATMTTKFEDEYPVGLRQWITEGDRCSLQQGSSQFLDGQYTCDDGTCISIDHRCDLLAHCPDLSDEINCNTVKLSETYIWELPPPLPDGSPTPVSVFVNITSVRDVSLIDLSISFDMILVFTWRDPRLTFQHLRDNMDQNPVREGVGVWHPEVFMEDGDGSSVDVQVRGRQTFVRRVGPPNPDIPTRLKEGRQSINIQIYPRTVYTMLI</sequence>
<evidence type="ECO:0000313" key="4">
    <source>
        <dbReference type="EMBL" id="KAK3876408.1"/>
    </source>
</evidence>
<evidence type="ECO:0000313" key="5">
    <source>
        <dbReference type="Proteomes" id="UP001286313"/>
    </source>
</evidence>
<protein>
    <recommendedName>
        <fullName evidence="3">Neurotransmitter-gated ion-channel ligand-binding domain-containing protein</fullName>
    </recommendedName>
</protein>
<dbReference type="InterPro" id="IPR006202">
    <property type="entry name" value="Neur_chan_lig-bd"/>
</dbReference>
<dbReference type="EMBL" id="JAWQEG010001826">
    <property type="protein sequence ID" value="KAK3876408.1"/>
    <property type="molecule type" value="Genomic_DNA"/>
</dbReference>
<gene>
    <name evidence="4" type="ORF">Pcinc_018806</name>
</gene>
<dbReference type="SMART" id="SM00192">
    <property type="entry name" value="LDLa"/>
    <property type="match status" value="1"/>
</dbReference>
<dbReference type="Gene3D" id="2.70.170.10">
    <property type="entry name" value="Neurotransmitter-gated ion-channel ligand-binding domain"/>
    <property type="match status" value="1"/>
</dbReference>
<reference evidence="4" key="1">
    <citation type="submission" date="2023-10" db="EMBL/GenBank/DDBJ databases">
        <title>Genome assemblies of two species of porcelain crab, Petrolisthes cinctipes and Petrolisthes manimaculis (Anomura: Porcellanidae).</title>
        <authorList>
            <person name="Angst P."/>
        </authorList>
    </citation>
    <scope>NUCLEOTIDE SEQUENCE</scope>
    <source>
        <strain evidence="4">PB745_01</strain>
        <tissue evidence="4">Gill</tissue>
    </source>
</reference>